<dbReference type="AlphaFoldDB" id="A0A6A5RCG4"/>
<dbReference type="GeneID" id="54347800"/>
<dbReference type="Proteomes" id="UP000800082">
    <property type="component" value="Unassembled WGS sequence"/>
</dbReference>
<dbReference type="EMBL" id="ML978980">
    <property type="protein sequence ID" value="KAF1925931.1"/>
    <property type="molecule type" value="Genomic_DNA"/>
</dbReference>
<organism evidence="1 2">
    <name type="scientific">Didymella exigua CBS 183.55</name>
    <dbReference type="NCBI Taxonomy" id="1150837"/>
    <lineage>
        <taxon>Eukaryota</taxon>
        <taxon>Fungi</taxon>
        <taxon>Dikarya</taxon>
        <taxon>Ascomycota</taxon>
        <taxon>Pezizomycotina</taxon>
        <taxon>Dothideomycetes</taxon>
        <taxon>Pleosporomycetidae</taxon>
        <taxon>Pleosporales</taxon>
        <taxon>Pleosporineae</taxon>
        <taxon>Didymellaceae</taxon>
        <taxon>Didymella</taxon>
    </lineage>
</organism>
<name>A0A6A5RCG4_9PLEO</name>
<protein>
    <submittedName>
        <fullName evidence="1">Uncharacterized protein</fullName>
    </submittedName>
</protein>
<evidence type="ECO:0000313" key="1">
    <source>
        <dbReference type="EMBL" id="KAF1925931.1"/>
    </source>
</evidence>
<evidence type="ECO:0000313" key="2">
    <source>
        <dbReference type="Proteomes" id="UP000800082"/>
    </source>
</evidence>
<proteinExistence type="predicted"/>
<reference evidence="1" key="1">
    <citation type="journal article" date="2020" name="Stud. Mycol.">
        <title>101 Dothideomycetes genomes: a test case for predicting lifestyles and emergence of pathogens.</title>
        <authorList>
            <person name="Haridas S."/>
            <person name="Albert R."/>
            <person name="Binder M."/>
            <person name="Bloem J."/>
            <person name="Labutti K."/>
            <person name="Salamov A."/>
            <person name="Andreopoulos B."/>
            <person name="Baker S."/>
            <person name="Barry K."/>
            <person name="Bills G."/>
            <person name="Bluhm B."/>
            <person name="Cannon C."/>
            <person name="Castanera R."/>
            <person name="Culley D."/>
            <person name="Daum C."/>
            <person name="Ezra D."/>
            <person name="Gonzalez J."/>
            <person name="Henrissat B."/>
            <person name="Kuo A."/>
            <person name="Liang C."/>
            <person name="Lipzen A."/>
            <person name="Lutzoni F."/>
            <person name="Magnuson J."/>
            <person name="Mondo S."/>
            <person name="Nolan M."/>
            <person name="Ohm R."/>
            <person name="Pangilinan J."/>
            <person name="Park H.-J."/>
            <person name="Ramirez L."/>
            <person name="Alfaro M."/>
            <person name="Sun H."/>
            <person name="Tritt A."/>
            <person name="Yoshinaga Y."/>
            <person name="Zwiers L.-H."/>
            <person name="Turgeon B."/>
            <person name="Goodwin S."/>
            <person name="Spatafora J."/>
            <person name="Crous P."/>
            <person name="Grigoriev I."/>
        </authorList>
    </citation>
    <scope>NUCLEOTIDE SEQUENCE</scope>
    <source>
        <strain evidence="1">CBS 183.55</strain>
    </source>
</reference>
<keyword evidence="2" id="KW-1185">Reference proteome</keyword>
<gene>
    <name evidence="1" type="ORF">M421DRAFT_397657</name>
</gene>
<dbReference type="RefSeq" id="XP_033446183.1">
    <property type="nucleotide sequence ID" value="XM_033590142.1"/>
</dbReference>
<sequence length="85" mass="9770">MLVYDFMNPACITGILTVVVHGFDDVNLGVDCNDSSQAYQTVFEARALPLILSRLVFPLFAWQLNNNRRPSFDFEQDVKHWAQHL</sequence>
<accession>A0A6A5RCG4</accession>